<feature type="DNA-binding region" description="OmpR/PhoB-type" evidence="8">
    <location>
        <begin position="124"/>
        <end position="223"/>
    </location>
</feature>
<evidence type="ECO:0000259" key="11">
    <source>
        <dbReference type="PROSITE" id="PS50894"/>
    </source>
</evidence>
<dbReference type="PROSITE" id="PS51755">
    <property type="entry name" value="OMPR_PHOB"/>
    <property type="match status" value="1"/>
</dbReference>
<dbReference type="EMBL" id="BLAY01000403">
    <property type="protein sequence ID" value="GET44542.1"/>
    <property type="molecule type" value="Genomic_DNA"/>
</dbReference>
<dbReference type="Proteomes" id="UP001050975">
    <property type="component" value="Unassembled WGS sequence"/>
</dbReference>
<dbReference type="Pfam" id="PF01627">
    <property type="entry name" value="Hpt"/>
    <property type="match status" value="1"/>
</dbReference>
<dbReference type="InterPro" id="IPR001789">
    <property type="entry name" value="Sig_transdc_resp-reg_receiver"/>
</dbReference>
<dbReference type="InterPro" id="IPR001867">
    <property type="entry name" value="OmpR/PhoB-type_DNA-bd"/>
</dbReference>
<protein>
    <submittedName>
        <fullName evidence="13">Multi-component transcriptional regulator, winged helix family protein</fullName>
    </submittedName>
</protein>
<keyword evidence="4 8" id="KW-0238">DNA-binding</keyword>
<feature type="modified residue" description="4-aspartylphosphate" evidence="7">
    <location>
        <position position="51"/>
    </location>
</feature>
<dbReference type="InterPro" id="IPR011006">
    <property type="entry name" value="CheY-like_superfamily"/>
</dbReference>
<dbReference type="Pfam" id="PF00072">
    <property type="entry name" value="Response_reg"/>
    <property type="match status" value="2"/>
</dbReference>
<dbReference type="SUPFAM" id="SSF52172">
    <property type="entry name" value="CheY-like"/>
    <property type="match status" value="2"/>
</dbReference>
<dbReference type="SMART" id="SM00862">
    <property type="entry name" value="Trans_reg_C"/>
    <property type="match status" value="1"/>
</dbReference>
<gene>
    <name evidence="13" type="ORF">MiSe_93720</name>
</gene>
<evidence type="ECO:0000256" key="3">
    <source>
        <dbReference type="ARBA" id="ARBA00023015"/>
    </source>
</evidence>
<keyword evidence="5" id="KW-0804">Transcription</keyword>
<feature type="modified residue" description="4-aspartylphosphate" evidence="7">
    <location>
        <position position="435"/>
    </location>
</feature>
<accession>A0AAV3XTX9</accession>
<evidence type="ECO:0000256" key="9">
    <source>
        <dbReference type="SAM" id="MobiDB-lite"/>
    </source>
</evidence>
<evidence type="ECO:0000256" key="6">
    <source>
        <dbReference type="PROSITE-ProRule" id="PRU00110"/>
    </source>
</evidence>
<dbReference type="GO" id="GO:0000976">
    <property type="term" value="F:transcription cis-regulatory region binding"/>
    <property type="evidence" value="ECO:0007669"/>
    <property type="project" value="TreeGrafter"/>
</dbReference>
<feature type="compositionally biased region" description="Low complexity" evidence="9">
    <location>
        <begin position="257"/>
        <end position="266"/>
    </location>
</feature>
<reference evidence="13" key="1">
    <citation type="submission" date="2019-10" db="EMBL/GenBank/DDBJ databases">
        <title>Draft genome sequece of Microseira wollei NIES-4236.</title>
        <authorList>
            <person name="Yamaguchi H."/>
            <person name="Suzuki S."/>
            <person name="Kawachi M."/>
        </authorList>
    </citation>
    <scope>NUCLEOTIDE SEQUENCE</scope>
    <source>
        <strain evidence="13">NIES-4236</strain>
    </source>
</reference>
<dbReference type="GO" id="GO:0006355">
    <property type="term" value="P:regulation of DNA-templated transcription"/>
    <property type="evidence" value="ECO:0007669"/>
    <property type="project" value="InterPro"/>
</dbReference>
<dbReference type="SMART" id="SM00073">
    <property type="entry name" value="HPT"/>
    <property type="match status" value="1"/>
</dbReference>
<keyword evidence="3" id="KW-0805">Transcription regulation</keyword>
<evidence type="ECO:0000313" key="13">
    <source>
        <dbReference type="EMBL" id="GET44542.1"/>
    </source>
</evidence>
<evidence type="ECO:0000256" key="2">
    <source>
        <dbReference type="ARBA" id="ARBA00023012"/>
    </source>
</evidence>
<feature type="domain" description="OmpR/PhoB-type" evidence="12">
    <location>
        <begin position="124"/>
        <end position="223"/>
    </location>
</feature>
<name>A0AAV3XTX9_9CYAN</name>
<dbReference type="SMART" id="SM00448">
    <property type="entry name" value="REC"/>
    <property type="match status" value="2"/>
</dbReference>
<feature type="region of interest" description="Disordered" evidence="9">
    <location>
        <begin position="226"/>
        <end position="266"/>
    </location>
</feature>
<evidence type="ECO:0000313" key="14">
    <source>
        <dbReference type="Proteomes" id="UP001050975"/>
    </source>
</evidence>
<dbReference type="GO" id="GO:0032993">
    <property type="term" value="C:protein-DNA complex"/>
    <property type="evidence" value="ECO:0007669"/>
    <property type="project" value="TreeGrafter"/>
</dbReference>
<evidence type="ECO:0000259" key="10">
    <source>
        <dbReference type="PROSITE" id="PS50110"/>
    </source>
</evidence>
<dbReference type="Pfam" id="PF00486">
    <property type="entry name" value="Trans_reg_C"/>
    <property type="match status" value="1"/>
</dbReference>
<dbReference type="PANTHER" id="PTHR48111">
    <property type="entry name" value="REGULATOR OF RPOS"/>
    <property type="match status" value="1"/>
</dbReference>
<evidence type="ECO:0000256" key="7">
    <source>
        <dbReference type="PROSITE-ProRule" id="PRU00169"/>
    </source>
</evidence>
<dbReference type="GO" id="GO:0005829">
    <property type="term" value="C:cytosol"/>
    <property type="evidence" value="ECO:0007669"/>
    <property type="project" value="TreeGrafter"/>
</dbReference>
<dbReference type="RefSeq" id="WP_226594698.1">
    <property type="nucleotide sequence ID" value="NZ_BLAY01000403.1"/>
</dbReference>
<keyword evidence="1 7" id="KW-0597">Phosphoprotein</keyword>
<dbReference type="SUPFAM" id="SSF47226">
    <property type="entry name" value="Histidine-containing phosphotransfer domain, HPT domain"/>
    <property type="match status" value="1"/>
</dbReference>
<feature type="compositionally biased region" description="Basic and acidic residues" evidence="9">
    <location>
        <begin position="226"/>
        <end position="241"/>
    </location>
</feature>
<feature type="domain" description="Response regulatory" evidence="10">
    <location>
        <begin position="386"/>
        <end position="502"/>
    </location>
</feature>
<dbReference type="Gene3D" id="6.10.250.690">
    <property type="match status" value="1"/>
</dbReference>
<evidence type="ECO:0000256" key="5">
    <source>
        <dbReference type="ARBA" id="ARBA00023163"/>
    </source>
</evidence>
<sequence length="544" mass="59615">MRILLVEDDEHLAQVLKDTLTNQHYLVDLAPDGQVGWNLAEGIQYDLILLDLMLPKLDGISLCQRLRQAQNSTPVLLVTAQDASTSKVMALDAGADDYVVKPFDLQELLARIRALLRRGNTTSSPVIEWGNLRLDPSSCEVTYNGQLLHLTAKEYGLLELFLRNSNKIYSSSALLDHLWSFDEPPSENAVRAHIKSLRSKLKQAGAKADLIETVYRLGYRLKPKETEQVSRKDAESGRRGDGSSFAETFPASPCPRVPASSSPASSATSAITGIWKRYKETYLARIAVLEQAIAALEQSKLTEELRQSAVREAHTLVGSLGSFGFDKASHLSRQIEQTFKADTNPNPGQIEHLPQLVLALRQELERDPATSPLPTPAPIPVKQQSQLLIVDDDTALTAHLVTQATTWGMQAAAADNLSIAREFIAHTRPDVVLLDLCFPDSAENGFGLLAELATDQPPIPVLVFTAREGLSDPITAAQLGARGFLHKPVSASRVMEAIAQILQQSATPEGKLLVVDAEPQVFDLLRTLLEPWGFELTLPKNAQN</sequence>
<dbReference type="GO" id="GO:0000156">
    <property type="term" value="F:phosphorelay response regulator activity"/>
    <property type="evidence" value="ECO:0007669"/>
    <property type="project" value="TreeGrafter"/>
</dbReference>
<keyword evidence="2" id="KW-0902">Two-component regulatory system</keyword>
<dbReference type="Gene3D" id="1.20.120.160">
    <property type="entry name" value="HPT domain"/>
    <property type="match status" value="1"/>
</dbReference>
<dbReference type="FunFam" id="3.40.50.2300:FF:000002">
    <property type="entry name" value="DNA-binding response regulator PhoP"/>
    <property type="match status" value="1"/>
</dbReference>
<feature type="modified residue" description="Phosphohistidine" evidence="6">
    <location>
        <position position="314"/>
    </location>
</feature>
<dbReference type="InterPro" id="IPR039420">
    <property type="entry name" value="WalR-like"/>
</dbReference>
<dbReference type="CDD" id="cd00156">
    <property type="entry name" value="REC"/>
    <property type="match status" value="1"/>
</dbReference>
<proteinExistence type="predicted"/>
<dbReference type="PANTHER" id="PTHR48111:SF15">
    <property type="entry name" value="OMPR SUBFAMILY"/>
    <property type="match status" value="1"/>
</dbReference>
<evidence type="ECO:0000256" key="1">
    <source>
        <dbReference type="ARBA" id="ARBA00022553"/>
    </source>
</evidence>
<keyword evidence="14" id="KW-1185">Reference proteome</keyword>
<dbReference type="InterPro" id="IPR036641">
    <property type="entry name" value="HPT_dom_sf"/>
</dbReference>
<organism evidence="13 14">
    <name type="scientific">Microseira wollei NIES-4236</name>
    <dbReference type="NCBI Taxonomy" id="2530354"/>
    <lineage>
        <taxon>Bacteria</taxon>
        <taxon>Bacillati</taxon>
        <taxon>Cyanobacteriota</taxon>
        <taxon>Cyanophyceae</taxon>
        <taxon>Oscillatoriophycideae</taxon>
        <taxon>Aerosakkonematales</taxon>
        <taxon>Aerosakkonemataceae</taxon>
        <taxon>Microseira</taxon>
    </lineage>
</organism>
<dbReference type="InterPro" id="IPR036388">
    <property type="entry name" value="WH-like_DNA-bd_sf"/>
</dbReference>
<evidence type="ECO:0000259" key="12">
    <source>
        <dbReference type="PROSITE" id="PS51755"/>
    </source>
</evidence>
<dbReference type="InterPro" id="IPR008207">
    <property type="entry name" value="Sig_transdc_His_kin_Hpt_dom"/>
</dbReference>
<feature type="domain" description="Response regulatory" evidence="10">
    <location>
        <begin position="2"/>
        <end position="116"/>
    </location>
</feature>
<evidence type="ECO:0000256" key="8">
    <source>
        <dbReference type="PROSITE-ProRule" id="PRU01091"/>
    </source>
</evidence>
<dbReference type="PROSITE" id="PS50110">
    <property type="entry name" value="RESPONSE_REGULATORY"/>
    <property type="match status" value="2"/>
</dbReference>
<dbReference type="Gene3D" id="1.10.10.10">
    <property type="entry name" value="Winged helix-like DNA-binding domain superfamily/Winged helix DNA-binding domain"/>
    <property type="match status" value="1"/>
</dbReference>
<dbReference type="Gene3D" id="3.40.50.2300">
    <property type="match status" value="2"/>
</dbReference>
<feature type="domain" description="HPt" evidence="11">
    <location>
        <begin position="267"/>
        <end position="374"/>
    </location>
</feature>
<dbReference type="CDD" id="cd00383">
    <property type="entry name" value="trans_reg_C"/>
    <property type="match status" value="1"/>
</dbReference>
<dbReference type="PROSITE" id="PS50894">
    <property type="entry name" value="HPT"/>
    <property type="match status" value="1"/>
</dbReference>
<evidence type="ECO:0000256" key="4">
    <source>
        <dbReference type="ARBA" id="ARBA00023125"/>
    </source>
</evidence>
<comment type="caution">
    <text evidence="13">The sequence shown here is derived from an EMBL/GenBank/DDBJ whole genome shotgun (WGS) entry which is preliminary data.</text>
</comment>
<dbReference type="AlphaFoldDB" id="A0AAV3XTX9"/>